<dbReference type="Proteomes" id="UP000199139">
    <property type="component" value="Unassembled WGS sequence"/>
</dbReference>
<gene>
    <name evidence="1" type="ORF">HMI01_26890</name>
    <name evidence="2" type="ORF">SAMN05421668_12114</name>
</gene>
<keyword evidence="4" id="KW-1185">Reference proteome</keyword>
<sequence>MSKSIESTLTSIDEQINALKKKKKEELAKMEQKVGKKFIATFDLSDRTIDDIYSIIEQLNNKDQTPSSIKKSE</sequence>
<evidence type="ECO:0000313" key="2">
    <source>
        <dbReference type="EMBL" id="SFS95638.1"/>
    </source>
</evidence>
<evidence type="ECO:0000313" key="4">
    <source>
        <dbReference type="Proteomes" id="UP000321773"/>
    </source>
</evidence>
<dbReference type="EMBL" id="FPAI01000021">
    <property type="protein sequence ID" value="SFS95638.1"/>
    <property type="molecule type" value="Genomic_DNA"/>
</dbReference>
<dbReference type="AlphaFoldDB" id="A0A1I6U2P5"/>
<name>A0A1I6U2P5_9BACI</name>
<protein>
    <submittedName>
        <fullName evidence="2">Uncharacterized protein</fullName>
    </submittedName>
</protein>
<accession>A0A1I6U2P5</accession>
<dbReference type="RefSeq" id="WP_062323067.1">
    <property type="nucleotide sequence ID" value="NZ_BJWJ01000045.1"/>
</dbReference>
<dbReference type="STRING" id="306541.SAMN05421668_12114"/>
<evidence type="ECO:0000313" key="3">
    <source>
        <dbReference type="Proteomes" id="UP000199139"/>
    </source>
</evidence>
<reference evidence="1 4" key="2">
    <citation type="submission" date="2019-07" db="EMBL/GenBank/DDBJ databases">
        <title>Whole genome shotgun sequence of Halolactibacillus miurensis NBRC 100873.</title>
        <authorList>
            <person name="Hosoyama A."/>
            <person name="Uohara A."/>
            <person name="Ohji S."/>
            <person name="Ichikawa N."/>
        </authorList>
    </citation>
    <scope>NUCLEOTIDE SEQUENCE [LARGE SCALE GENOMIC DNA]</scope>
    <source>
        <strain evidence="1 4">NBRC 100873</strain>
    </source>
</reference>
<proteinExistence type="predicted"/>
<evidence type="ECO:0000313" key="1">
    <source>
        <dbReference type="EMBL" id="GEM05701.1"/>
    </source>
</evidence>
<reference evidence="2 3" key="1">
    <citation type="submission" date="2016-10" db="EMBL/GenBank/DDBJ databases">
        <authorList>
            <person name="de Groot N.N."/>
        </authorList>
    </citation>
    <scope>NUCLEOTIDE SEQUENCE [LARGE SCALE GENOMIC DNA]</scope>
    <source>
        <strain evidence="2 3">DSM 17074</strain>
    </source>
</reference>
<organism evidence="2 3">
    <name type="scientific">Halolactibacillus miurensis</name>
    <dbReference type="NCBI Taxonomy" id="306541"/>
    <lineage>
        <taxon>Bacteria</taxon>
        <taxon>Bacillati</taxon>
        <taxon>Bacillota</taxon>
        <taxon>Bacilli</taxon>
        <taxon>Bacillales</taxon>
        <taxon>Bacillaceae</taxon>
        <taxon>Halolactibacillus</taxon>
    </lineage>
</organism>
<dbReference type="Proteomes" id="UP000321773">
    <property type="component" value="Unassembled WGS sequence"/>
</dbReference>
<dbReference type="EMBL" id="BJWJ01000045">
    <property type="protein sequence ID" value="GEM05701.1"/>
    <property type="molecule type" value="Genomic_DNA"/>
</dbReference>